<comment type="caution">
    <text evidence="8">The sequence shown here is derived from an EMBL/GenBank/DDBJ whole genome shotgun (WGS) entry which is preliminary data.</text>
</comment>
<accession>A0AAX6HE24</accession>
<dbReference type="GO" id="GO:0003700">
    <property type="term" value="F:DNA-binding transcription factor activity"/>
    <property type="evidence" value="ECO:0007669"/>
    <property type="project" value="InterPro"/>
</dbReference>
<evidence type="ECO:0000313" key="8">
    <source>
        <dbReference type="EMBL" id="KAJ6838645.1"/>
    </source>
</evidence>
<dbReference type="Gene3D" id="1.10.10.60">
    <property type="entry name" value="Homeodomain-like"/>
    <property type="match status" value="1"/>
</dbReference>
<evidence type="ECO:0000313" key="9">
    <source>
        <dbReference type="Proteomes" id="UP001140949"/>
    </source>
</evidence>
<evidence type="ECO:0000256" key="5">
    <source>
        <dbReference type="ARBA" id="ARBA00023242"/>
    </source>
</evidence>
<dbReference type="InterPro" id="IPR044787">
    <property type="entry name" value="HHO5-like"/>
</dbReference>
<comment type="subcellular location">
    <subcellularLocation>
        <location evidence="1">Nucleus</location>
    </subcellularLocation>
</comment>
<organism evidence="8 9">
    <name type="scientific">Iris pallida</name>
    <name type="common">Sweet iris</name>
    <dbReference type="NCBI Taxonomy" id="29817"/>
    <lineage>
        <taxon>Eukaryota</taxon>
        <taxon>Viridiplantae</taxon>
        <taxon>Streptophyta</taxon>
        <taxon>Embryophyta</taxon>
        <taxon>Tracheophyta</taxon>
        <taxon>Spermatophyta</taxon>
        <taxon>Magnoliopsida</taxon>
        <taxon>Liliopsida</taxon>
        <taxon>Asparagales</taxon>
        <taxon>Iridaceae</taxon>
        <taxon>Iridoideae</taxon>
        <taxon>Irideae</taxon>
        <taxon>Iris</taxon>
    </lineage>
</organism>
<keyword evidence="2" id="KW-0805">Transcription regulation</keyword>
<dbReference type="InterPro" id="IPR001005">
    <property type="entry name" value="SANT/Myb"/>
</dbReference>
<reference evidence="8" key="2">
    <citation type="submission" date="2023-04" db="EMBL/GenBank/DDBJ databases">
        <authorList>
            <person name="Bruccoleri R.E."/>
            <person name="Oakeley E.J."/>
            <person name="Faust A.-M."/>
            <person name="Dessus-Babus S."/>
            <person name="Altorfer M."/>
            <person name="Burckhardt D."/>
            <person name="Oertli M."/>
            <person name="Naumann U."/>
            <person name="Petersen F."/>
            <person name="Wong J."/>
        </authorList>
    </citation>
    <scope>NUCLEOTIDE SEQUENCE</scope>
    <source>
        <strain evidence="8">GSM-AAB239-AS_SAM_17_03QT</strain>
        <tissue evidence="8">Leaf</tissue>
    </source>
</reference>
<evidence type="ECO:0000259" key="7">
    <source>
        <dbReference type="PROSITE" id="PS51294"/>
    </source>
</evidence>
<dbReference type="PROSITE" id="PS51294">
    <property type="entry name" value="HTH_MYB"/>
    <property type="match status" value="1"/>
</dbReference>
<dbReference type="PANTHER" id="PTHR31003">
    <property type="entry name" value="MYB FAMILY TRANSCRIPTION FACTOR"/>
    <property type="match status" value="1"/>
</dbReference>
<dbReference type="InterPro" id="IPR058673">
    <property type="entry name" value="HHO5-like_N"/>
</dbReference>
<feature type="region of interest" description="Disordered" evidence="6">
    <location>
        <begin position="314"/>
        <end position="372"/>
    </location>
</feature>
<feature type="domain" description="HTH myb-type" evidence="7">
    <location>
        <begin position="183"/>
        <end position="243"/>
    </location>
</feature>
<evidence type="ECO:0000256" key="2">
    <source>
        <dbReference type="ARBA" id="ARBA00023015"/>
    </source>
</evidence>
<evidence type="ECO:0000256" key="4">
    <source>
        <dbReference type="ARBA" id="ARBA00023163"/>
    </source>
</evidence>
<gene>
    <name evidence="8" type="ORF">M6B38_318480</name>
</gene>
<feature type="compositionally biased region" description="Low complexity" evidence="6">
    <location>
        <begin position="247"/>
        <end position="258"/>
    </location>
</feature>
<dbReference type="PANTHER" id="PTHR31003:SF16">
    <property type="entry name" value="TRANSCRIPTION FACTOR HHO2"/>
    <property type="match status" value="1"/>
</dbReference>
<dbReference type="Pfam" id="PF00249">
    <property type="entry name" value="Myb_DNA-binding"/>
    <property type="match status" value="1"/>
</dbReference>
<feature type="compositionally biased region" description="Low complexity" evidence="6">
    <location>
        <begin position="350"/>
        <end position="372"/>
    </location>
</feature>
<feature type="region of interest" description="Disordered" evidence="6">
    <location>
        <begin position="239"/>
        <end position="258"/>
    </location>
</feature>
<evidence type="ECO:0000256" key="6">
    <source>
        <dbReference type="SAM" id="MobiDB-lite"/>
    </source>
</evidence>
<dbReference type="GO" id="GO:0005634">
    <property type="term" value="C:nucleus"/>
    <property type="evidence" value="ECO:0007669"/>
    <property type="project" value="UniProtKB-SubCell"/>
</dbReference>
<dbReference type="GO" id="GO:0003677">
    <property type="term" value="F:DNA binding"/>
    <property type="evidence" value="ECO:0007669"/>
    <property type="project" value="UniProtKB-KW"/>
</dbReference>
<proteinExistence type="predicted"/>
<keyword evidence="4" id="KW-0804">Transcription</keyword>
<name>A0AAX6HE24_IRIPA</name>
<dbReference type="Proteomes" id="UP001140949">
    <property type="component" value="Unassembled WGS sequence"/>
</dbReference>
<keyword evidence="9" id="KW-1185">Reference proteome</keyword>
<dbReference type="NCBIfam" id="TIGR01557">
    <property type="entry name" value="myb_SHAQKYF"/>
    <property type="match status" value="1"/>
</dbReference>
<protein>
    <submittedName>
        <fullName evidence="8">Myb family transcription factor EFM-like</fullName>
    </submittedName>
</protein>
<evidence type="ECO:0000256" key="1">
    <source>
        <dbReference type="ARBA" id="ARBA00004123"/>
    </source>
</evidence>
<dbReference type="InterPro" id="IPR006447">
    <property type="entry name" value="Myb_dom_plants"/>
</dbReference>
<sequence length="372" mass="40941">MEKFSGSEAMDSYISALEEEKKKILVFERELPLSLQLVTQVIKLRSLDGPAIESCRRQLEEQRQQQHVDREEITTNGPVLEEFMPLRPSNSSSSVEEERRNCDDKKPDWLRSVQLWKEPDQPRADILRKPIAVSAKRVGAGGAFHPFEREKNVKEPLVVVAAPANSTTEINVEEEKEKKGQSSQRKARRCWSQELHRRFLNVLDQLGGSHAATPKQIRDLMKVDGLTNDEVKSHLQKYRLHTRRPNSSTVQSSSSSSAQTSQIVLVGGLWMPAPEYSAAAAAITAQPMPDTTGVPLNGVYAPVAALPSELGSEHLHKNKQQSKGSPTGPLKSGGRCSGDDSSEQGERTNSDSSATASSSHTTSGSPSLSSRR</sequence>
<keyword evidence="3" id="KW-0238">DNA-binding</keyword>
<dbReference type="AlphaFoldDB" id="A0AAX6HE24"/>
<dbReference type="EMBL" id="JANAVB010010600">
    <property type="protein sequence ID" value="KAJ6838645.1"/>
    <property type="molecule type" value="Genomic_DNA"/>
</dbReference>
<dbReference type="InterPro" id="IPR009057">
    <property type="entry name" value="Homeodomain-like_sf"/>
</dbReference>
<keyword evidence="5" id="KW-0539">Nucleus</keyword>
<evidence type="ECO:0000256" key="3">
    <source>
        <dbReference type="ARBA" id="ARBA00023125"/>
    </source>
</evidence>
<reference evidence="8" key="1">
    <citation type="journal article" date="2023" name="GigaByte">
        <title>Genome assembly of the bearded iris, Iris pallida Lam.</title>
        <authorList>
            <person name="Bruccoleri R.E."/>
            <person name="Oakeley E.J."/>
            <person name="Faust A.M.E."/>
            <person name="Altorfer M."/>
            <person name="Dessus-Babus S."/>
            <person name="Burckhardt D."/>
            <person name="Oertli M."/>
            <person name="Naumann U."/>
            <person name="Petersen F."/>
            <person name="Wong J."/>
        </authorList>
    </citation>
    <scope>NUCLEOTIDE SEQUENCE</scope>
    <source>
        <strain evidence="8">GSM-AAB239-AS_SAM_17_03QT</strain>
    </source>
</reference>
<dbReference type="FunFam" id="1.10.10.60:FF:000002">
    <property type="entry name" value="Myb family transcription factor"/>
    <property type="match status" value="1"/>
</dbReference>
<dbReference type="InterPro" id="IPR017930">
    <property type="entry name" value="Myb_dom"/>
</dbReference>
<dbReference type="SUPFAM" id="SSF46689">
    <property type="entry name" value="Homeodomain-like"/>
    <property type="match status" value="1"/>
</dbReference>
<dbReference type="Pfam" id="PF26575">
    <property type="entry name" value="HHO5_N"/>
    <property type="match status" value="1"/>
</dbReference>